<feature type="signal peptide" evidence="1">
    <location>
        <begin position="1"/>
        <end position="19"/>
    </location>
</feature>
<evidence type="ECO:0008006" key="4">
    <source>
        <dbReference type="Google" id="ProtNLM"/>
    </source>
</evidence>
<sequence length="126" mass="14694">MLKAKSASVFLLFSFVLLGCQNNNLNLNKEVFSIEVYEWNSEELVSTIGEKEFIDELVKNLDHAKTGSTANMNFESPDFELQFKNGNETLLEIGYYKKVMNLDVEGRYWDYREDTMYNVKLQLPNE</sequence>
<name>A0ABQ1QGG9_9BACI</name>
<dbReference type="EMBL" id="BMIN01000021">
    <property type="protein sequence ID" value="GGD25268.1"/>
    <property type="molecule type" value="Genomic_DNA"/>
</dbReference>
<evidence type="ECO:0000256" key="1">
    <source>
        <dbReference type="SAM" id="SignalP"/>
    </source>
</evidence>
<evidence type="ECO:0000313" key="2">
    <source>
        <dbReference type="EMBL" id="GGD25268.1"/>
    </source>
</evidence>
<proteinExistence type="predicted"/>
<dbReference type="PROSITE" id="PS51257">
    <property type="entry name" value="PROKAR_LIPOPROTEIN"/>
    <property type="match status" value="1"/>
</dbReference>
<accession>A0ABQ1QGG9</accession>
<reference evidence="3" key="1">
    <citation type="journal article" date="2019" name="Int. J. Syst. Evol. Microbiol.">
        <title>The Global Catalogue of Microorganisms (GCM) 10K type strain sequencing project: providing services to taxonomists for standard genome sequencing and annotation.</title>
        <authorList>
            <consortium name="The Broad Institute Genomics Platform"/>
            <consortium name="The Broad Institute Genome Sequencing Center for Infectious Disease"/>
            <person name="Wu L."/>
            <person name="Ma J."/>
        </authorList>
    </citation>
    <scope>NUCLEOTIDE SEQUENCE [LARGE SCALE GENOMIC DNA]</scope>
    <source>
        <strain evidence="3">CGMCC 1.15353</strain>
    </source>
</reference>
<dbReference type="Proteomes" id="UP000642571">
    <property type="component" value="Unassembled WGS sequence"/>
</dbReference>
<gene>
    <name evidence="2" type="ORF">GCM10011389_36160</name>
</gene>
<organism evidence="2 3">
    <name type="scientific">Pontibacillus salipaludis</name>
    <dbReference type="NCBI Taxonomy" id="1697394"/>
    <lineage>
        <taxon>Bacteria</taxon>
        <taxon>Bacillati</taxon>
        <taxon>Bacillota</taxon>
        <taxon>Bacilli</taxon>
        <taxon>Bacillales</taxon>
        <taxon>Bacillaceae</taxon>
        <taxon>Pontibacillus</taxon>
    </lineage>
</organism>
<keyword evidence="1" id="KW-0732">Signal</keyword>
<comment type="caution">
    <text evidence="2">The sequence shown here is derived from an EMBL/GenBank/DDBJ whole genome shotgun (WGS) entry which is preliminary data.</text>
</comment>
<evidence type="ECO:0000313" key="3">
    <source>
        <dbReference type="Proteomes" id="UP000642571"/>
    </source>
</evidence>
<protein>
    <recommendedName>
        <fullName evidence="4">Lipoprotein</fullName>
    </recommendedName>
</protein>
<feature type="chain" id="PRO_5046186025" description="Lipoprotein" evidence="1">
    <location>
        <begin position="20"/>
        <end position="126"/>
    </location>
</feature>
<keyword evidence="3" id="KW-1185">Reference proteome</keyword>